<feature type="repeat" description="ANK" evidence="3">
    <location>
        <begin position="279"/>
        <end position="311"/>
    </location>
</feature>
<dbReference type="SUPFAM" id="SSF48403">
    <property type="entry name" value="Ankyrin repeat"/>
    <property type="match status" value="2"/>
</dbReference>
<dbReference type="CDD" id="cd17039">
    <property type="entry name" value="Ubl_ubiquitin_like"/>
    <property type="match status" value="1"/>
</dbReference>
<feature type="repeat" description="ANK" evidence="3">
    <location>
        <begin position="378"/>
        <end position="410"/>
    </location>
</feature>
<evidence type="ECO:0000259" key="4">
    <source>
        <dbReference type="PROSITE" id="PS50053"/>
    </source>
</evidence>
<evidence type="ECO:0000256" key="3">
    <source>
        <dbReference type="PROSITE-ProRule" id="PRU00023"/>
    </source>
</evidence>
<dbReference type="InterPro" id="IPR000626">
    <property type="entry name" value="Ubiquitin-like_dom"/>
</dbReference>
<dbReference type="PROSITE" id="PS50053">
    <property type="entry name" value="UBIQUITIN_2"/>
    <property type="match status" value="1"/>
</dbReference>
<evidence type="ECO:0000256" key="2">
    <source>
        <dbReference type="ARBA" id="ARBA00023043"/>
    </source>
</evidence>
<dbReference type="PROSITE" id="PS50088">
    <property type="entry name" value="ANK_REPEAT"/>
    <property type="match status" value="6"/>
</dbReference>
<dbReference type="PANTHER" id="PTHR24188">
    <property type="entry name" value="ANKYRIN REPEAT PROTEIN"/>
    <property type="match status" value="1"/>
</dbReference>
<evidence type="ECO:0000313" key="5">
    <source>
        <dbReference type="EMBL" id="OLP83725.1"/>
    </source>
</evidence>
<feature type="repeat" description="ANK" evidence="3">
    <location>
        <begin position="345"/>
        <end position="377"/>
    </location>
</feature>
<feature type="non-terminal residue" evidence="5">
    <location>
        <position position="1"/>
    </location>
</feature>
<dbReference type="InterPro" id="IPR036770">
    <property type="entry name" value="Ankyrin_rpt-contain_sf"/>
</dbReference>
<dbReference type="PROSITE" id="PS50297">
    <property type="entry name" value="ANK_REP_REGION"/>
    <property type="match status" value="5"/>
</dbReference>
<feature type="domain" description="Ubiquitin-like" evidence="4">
    <location>
        <begin position="101"/>
        <end position="152"/>
    </location>
</feature>
<name>A0A1Q9CLD8_SYMMI</name>
<dbReference type="AlphaFoldDB" id="A0A1Q9CLD8"/>
<dbReference type="SMART" id="SM00248">
    <property type="entry name" value="ANK"/>
    <property type="match status" value="7"/>
</dbReference>
<gene>
    <name evidence="5" type="primary">Ank2</name>
    <name evidence="5" type="ORF">AK812_SmicGene35482</name>
</gene>
<comment type="caution">
    <text evidence="5">The sequence shown here is derived from an EMBL/GenBank/DDBJ whole genome shotgun (WGS) entry which is preliminary data.</text>
</comment>
<accession>A0A1Q9CLD8</accession>
<protein>
    <submittedName>
        <fullName evidence="5">Ankyrin-2</fullName>
    </submittedName>
</protein>
<keyword evidence="1" id="KW-0677">Repeat</keyword>
<feature type="repeat" description="ANK" evidence="3">
    <location>
        <begin position="312"/>
        <end position="344"/>
    </location>
</feature>
<dbReference type="OrthoDB" id="346910at2759"/>
<keyword evidence="2 3" id="KW-0040">ANK repeat</keyword>
<reference evidence="5 6" key="1">
    <citation type="submission" date="2016-02" db="EMBL/GenBank/DDBJ databases">
        <title>Genome analysis of coral dinoflagellate symbionts highlights evolutionary adaptations to a symbiotic lifestyle.</title>
        <authorList>
            <person name="Aranda M."/>
            <person name="Li Y."/>
            <person name="Liew Y.J."/>
            <person name="Baumgarten S."/>
            <person name="Simakov O."/>
            <person name="Wilson M."/>
            <person name="Piel J."/>
            <person name="Ashoor H."/>
            <person name="Bougouffa S."/>
            <person name="Bajic V.B."/>
            <person name="Ryu T."/>
            <person name="Ravasi T."/>
            <person name="Bayer T."/>
            <person name="Micklem G."/>
            <person name="Kim H."/>
            <person name="Bhak J."/>
            <person name="Lajeunesse T.C."/>
            <person name="Voolstra C.R."/>
        </authorList>
    </citation>
    <scope>NUCLEOTIDE SEQUENCE [LARGE SCALE GENOMIC DNA]</scope>
    <source>
        <strain evidence="5 6">CCMP2467</strain>
    </source>
</reference>
<feature type="repeat" description="ANK" evidence="3">
    <location>
        <begin position="411"/>
        <end position="443"/>
    </location>
</feature>
<evidence type="ECO:0000256" key="1">
    <source>
        <dbReference type="ARBA" id="ARBA00022737"/>
    </source>
</evidence>
<dbReference type="EMBL" id="LSRX01001097">
    <property type="protein sequence ID" value="OLP83725.1"/>
    <property type="molecule type" value="Genomic_DNA"/>
</dbReference>
<dbReference type="Pfam" id="PF12796">
    <property type="entry name" value="Ank_2"/>
    <property type="match status" value="3"/>
</dbReference>
<dbReference type="Gene3D" id="1.25.40.20">
    <property type="entry name" value="Ankyrin repeat-containing domain"/>
    <property type="match status" value="3"/>
</dbReference>
<evidence type="ECO:0000313" key="6">
    <source>
        <dbReference type="Proteomes" id="UP000186817"/>
    </source>
</evidence>
<keyword evidence="6" id="KW-1185">Reference proteome</keyword>
<proteinExistence type="predicted"/>
<feature type="repeat" description="ANK" evidence="3">
    <location>
        <begin position="245"/>
        <end position="272"/>
    </location>
</feature>
<dbReference type="InterPro" id="IPR002110">
    <property type="entry name" value="Ankyrin_rpt"/>
</dbReference>
<dbReference type="SUPFAM" id="SSF54236">
    <property type="entry name" value="Ubiquitin-like"/>
    <property type="match status" value="1"/>
</dbReference>
<dbReference type="PRINTS" id="PR01415">
    <property type="entry name" value="ANKYRIN"/>
</dbReference>
<sequence length="459" mass="49871">VMFPMALLMRETWSFKRRLNLQVSENGDPFDPLKKRSDFLQDYKVCVILCFVLSTLISLAGHNQILGRQILDRFENAVVSVSVSPAEEESPTASCMLHVWRTSGQELVAVGAEEFKDVATLKRHLFEVCGFPVYLQQLLHAGSILDDDTRLAAPMDLQLVLLTFSGLSSRSTLASAEEDLEEAAKQNDVITLKCLLEAGLLRDGKRAYVVQSLLLASLKGFWEVAGLLLQAGASPNCQCYFGCYEGMTALMLASEKGHLEVARMLLEAKATMMHACTEFGRTALMLASSAGHSEVVRLLLEADADKDRADSAGRTALMLACWCDRLEVAHLLLEVGACKDCRDRHGNTALILASESGYSEVARLLVEAGADKDCADHCRQTALMLASHRGHSEVAQGLVEAGADTDCADKSGRTALMRASQSGYLEVARLLVEAGADKDCWSRAGRTALMCAIAVGSWC</sequence>
<dbReference type="InterPro" id="IPR029071">
    <property type="entry name" value="Ubiquitin-like_domsf"/>
</dbReference>
<organism evidence="5 6">
    <name type="scientific">Symbiodinium microadriaticum</name>
    <name type="common">Dinoflagellate</name>
    <name type="synonym">Zooxanthella microadriatica</name>
    <dbReference type="NCBI Taxonomy" id="2951"/>
    <lineage>
        <taxon>Eukaryota</taxon>
        <taxon>Sar</taxon>
        <taxon>Alveolata</taxon>
        <taxon>Dinophyceae</taxon>
        <taxon>Suessiales</taxon>
        <taxon>Symbiodiniaceae</taxon>
        <taxon>Symbiodinium</taxon>
    </lineage>
</organism>
<dbReference type="PANTHER" id="PTHR24188:SF29">
    <property type="entry name" value="GH09064P"/>
    <property type="match status" value="1"/>
</dbReference>
<dbReference type="Proteomes" id="UP000186817">
    <property type="component" value="Unassembled WGS sequence"/>
</dbReference>